<dbReference type="SUPFAM" id="SSF53474">
    <property type="entry name" value="alpha/beta-Hydrolases"/>
    <property type="match status" value="1"/>
</dbReference>
<reference evidence="11" key="1">
    <citation type="submission" date="2022-06" db="EMBL/GenBank/DDBJ databases">
        <title>Complete genome sequences of two strains of the flax pathogen Septoria linicola.</title>
        <authorList>
            <person name="Lapalu N."/>
            <person name="Simon A."/>
            <person name="Demenou B."/>
            <person name="Paumier D."/>
            <person name="Guillot M.-P."/>
            <person name="Gout L."/>
            <person name="Valade R."/>
        </authorList>
    </citation>
    <scope>NUCLEOTIDE SEQUENCE</scope>
    <source>
        <strain evidence="11">SE15195</strain>
    </source>
</reference>
<evidence type="ECO:0000256" key="4">
    <source>
        <dbReference type="ARBA" id="ARBA00022723"/>
    </source>
</evidence>
<evidence type="ECO:0000313" key="11">
    <source>
        <dbReference type="EMBL" id="USW50786.1"/>
    </source>
</evidence>
<keyword evidence="7" id="KW-0106">Calcium</keyword>
<dbReference type="PANTHER" id="PTHR33938">
    <property type="entry name" value="FERULOYL ESTERASE B-RELATED"/>
    <property type="match status" value="1"/>
</dbReference>
<keyword evidence="12" id="KW-1185">Reference proteome</keyword>
<evidence type="ECO:0000256" key="2">
    <source>
        <dbReference type="ARBA" id="ARBA00022487"/>
    </source>
</evidence>
<dbReference type="Gene3D" id="3.40.50.1820">
    <property type="entry name" value="alpha/beta hydrolase"/>
    <property type="match status" value="1"/>
</dbReference>
<keyword evidence="2" id="KW-0719">Serine esterase</keyword>
<evidence type="ECO:0000256" key="5">
    <source>
        <dbReference type="ARBA" id="ARBA00022729"/>
    </source>
</evidence>
<dbReference type="AlphaFoldDB" id="A0A9Q9AU64"/>
<comment type="catalytic activity">
    <reaction evidence="9">
        <text>feruloyl-polysaccharide + H2O = ferulate + polysaccharide.</text>
        <dbReference type="EC" id="3.1.1.73"/>
    </reaction>
</comment>
<dbReference type="EMBL" id="CP099420">
    <property type="protein sequence ID" value="USW50786.1"/>
    <property type="molecule type" value="Genomic_DNA"/>
</dbReference>
<keyword evidence="3" id="KW-0624">Polysaccharide degradation</keyword>
<dbReference type="EC" id="3.1.1.-" evidence="10"/>
<name>A0A9Q9AU64_9PEZI</name>
<evidence type="ECO:0000313" key="12">
    <source>
        <dbReference type="Proteomes" id="UP001056384"/>
    </source>
</evidence>
<dbReference type="InterPro" id="IPR029058">
    <property type="entry name" value="AB_hydrolase_fold"/>
</dbReference>
<keyword evidence="8" id="KW-1015">Disulfide bond</keyword>
<keyword evidence="6 10" id="KW-0378">Hydrolase</keyword>
<dbReference type="GO" id="GO:0046872">
    <property type="term" value="F:metal ion binding"/>
    <property type="evidence" value="ECO:0007669"/>
    <property type="project" value="UniProtKB-KW"/>
</dbReference>
<evidence type="ECO:0000256" key="1">
    <source>
        <dbReference type="ARBA" id="ARBA00006249"/>
    </source>
</evidence>
<comment type="similarity">
    <text evidence="1 10">Belongs to the tannase family.</text>
</comment>
<evidence type="ECO:0000256" key="3">
    <source>
        <dbReference type="ARBA" id="ARBA00022651"/>
    </source>
</evidence>
<keyword evidence="3" id="KW-0119">Carbohydrate metabolism</keyword>
<accession>A0A9Q9AU64</accession>
<keyword evidence="4" id="KW-0479">Metal-binding</keyword>
<dbReference type="GO" id="GO:0030600">
    <property type="term" value="F:feruloyl esterase activity"/>
    <property type="evidence" value="ECO:0007669"/>
    <property type="project" value="UniProtKB-EC"/>
</dbReference>
<evidence type="ECO:0000256" key="6">
    <source>
        <dbReference type="ARBA" id="ARBA00022801"/>
    </source>
</evidence>
<evidence type="ECO:0000256" key="7">
    <source>
        <dbReference type="ARBA" id="ARBA00022837"/>
    </source>
</evidence>
<proteinExistence type="inferred from homology"/>
<evidence type="ECO:0000256" key="9">
    <source>
        <dbReference type="ARBA" id="ARBA00034075"/>
    </source>
</evidence>
<evidence type="ECO:0000256" key="8">
    <source>
        <dbReference type="ARBA" id="ARBA00023157"/>
    </source>
</evidence>
<dbReference type="InterPro" id="IPR011118">
    <property type="entry name" value="Tannase/feruloyl_esterase"/>
</dbReference>
<gene>
    <name evidence="11" type="ORF">Slin15195_G041050</name>
</gene>
<evidence type="ECO:0000256" key="10">
    <source>
        <dbReference type="RuleBase" id="RU361238"/>
    </source>
</evidence>
<protein>
    <recommendedName>
        <fullName evidence="10">Carboxylic ester hydrolase</fullName>
        <ecNumber evidence="10">3.1.1.-</ecNumber>
    </recommendedName>
</protein>
<sequence>MGKNFKDKITGLSLISLAGAQAVIQDPASACSSIASSFSHPKVTINFSEHVAAGTNLTLDQSTPELVTCDRASQVAPVDLCRVAFYVATSNRSGITAEAWLPTNWTGRYLSVGNGGLNGCIAYEDIAYGTESGFAAVGSNDGHNGTAGNAFYQNADVVEDFAYRSIVTETLVGKALTYAFYSKPHTKSYYAGCSTGGRQGFKMAQDHPDLFDGILAGAPALAFNNLSAWSGHFLPITGSNTSATYLSPAKWALVHADILAQCDSLDGAVDGIIEDPSLCTYEPVAIECPSHATNTSTCLTAPQVSTVTQIFSPYYGEAGSLIYPRMQPGSELVASRLYYNGQPFPYTTDWYRYAILQDPNWDSVSLNSSLAAYASSLNPFNIETWSGDLSAFRNKGGKLLHYHGLVDGIISSDNSPRYYSHVAETMSLSPSELDSFYRFFRISGMGHCSGGDGAWQIGQESGGESDAEHNVLRRMVEWVEKGAEAAPESVIGTKYVNDEKKDGIEFERRHCKWPKRNRYVGPGNWTSVDAWECVV</sequence>
<keyword evidence="3" id="KW-0858">Xylan degradation</keyword>
<dbReference type="Proteomes" id="UP001056384">
    <property type="component" value="Chromosome 3"/>
</dbReference>
<dbReference type="PANTHER" id="PTHR33938:SF15">
    <property type="entry name" value="FERULOYL ESTERASE B-RELATED"/>
    <property type="match status" value="1"/>
</dbReference>
<dbReference type="GO" id="GO:0045493">
    <property type="term" value="P:xylan catabolic process"/>
    <property type="evidence" value="ECO:0007669"/>
    <property type="project" value="UniProtKB-KW"/>
</dbReference>
<dbReference type="Pfam" id="PF07519">
    <property type="entry name" value="Tannase"/>
    <property type="match status" value="1"/>
</dbReference>
<organism evidence="11 12">
    <name type="scientific">Septoria linicola</name>
    <dbReference type="NCBI Taxonomy" id="215465"/>
    <lineage>
        <taxon>Eukaryota</taxon>
        <taxon>Fungi</taxon>
        <taxon>Dikarya</taxon>
        <taxon>Ascomycota</taxon>
        <taxon>Pezizomycotina</taxon>
        <taxon>Dothideomycetes</taxon>
        <taxon>Dothideomycetidae</taxon>
        <taxon>Mycosphaerellales</taxon>
        <taxon>Mycosphaerellaceae</taxon>
        <taxon>Septoria</taxon>
    </lineage>
</organism>
<keyword evidence="5" id="KW-0732">Signal</keyword>
<dbReference type="OrthoDB" id="3039123at2759"/>